<dbReference type="InterPro" id="IPR029000">
    <property type="entry name" value="Cyclophilin-like_dom_sf"/>
</dbReference>
<evidence type="ECO:0000313" key="2">
    <source>
        <dbReference type="EMBL" id="QCL82492.1"/>
    </source>
</evidence>
<accession>A0AAE6BHB7</accession>
<gene>
    <name evidence="2" type="ORF">CFBP5877_25600</name>
</gene>
<dbReference type="InterPro" id="IPR041183">
    <property type="entry name" value="Cyclophilin-like"/>
</dbReference>
<keyword evidence="2" id="KW-0614">Plasmid</keyword>
<protein>
    <submittedName>
        <fullName evidence="2">MFS transporter</fullName>
    </submittedName>
</protein>
<dbReference type="SUPFAM" id="SSF50891">
    <property type="entry name" value="Cyclophilin-like"/>
    <property type="match status" value="1"/>
</dbReference>
<proteinExistence type="predicted"/>
<evidence type="ECO:0000259" key="1">
    <source>
        <dbReference type="Pfam" id="PF18050"/>
    </source>
</evidence>
<geneLocation type="plasmid" evidence="3">
    <name>patcfbp5877a</name>
</geneLocation>
<reference evidence="2 3" key="1">
    <citation type="submission" date="2019-04" db="EMBL/GenBank/DDBJ databases">
        <title>Complete genome sequence of Agrobacterium tumefaciens CFBP5877.</title>
        <authorList>
            <person name="Huang Y.-Y."/>
            <person name="Chiang H.-Y."/>
            <person name="Chou L."/>
            <person name="Lai E.-M."/>
            <person name="Kuo C.-H."/>
        </authorList>
    </citation>
    <scope>NUCLEOTIDE SEQUENCE [LARGE SCALE GENOMIC DNA]</scope>
    <source>
        <strain evidence="2 3">CFBP5877</strain>
        <plasmid evidence="3">patcfbp5877a</plasmid>
    </source>
</reference>
<feature type="domain" description="Cyclophilin-like" evidence="1">
    <location>
        <begin position="46"/>
        <end position="152"/>
    </location>
</feature>
<dbReference type="AlphaFoldDB" id="A0AAE6BHB7"/>
<name>A0AAE6BHB7_AGRTU</name>
<dbReference type="EMBL" id="CP039899">
    <property type="protein sequence ID" value="QCL82492.1"/>
    <property type="molecule type" value="Genomic_DNA"/>
</dbReference>
<organism evidence="2 3">
    <name type="scientific">Agrobacterium tumefaciens</name>
    <dbReference type="NCBI Taxonomy" id="358"/>
    <lineage>
        <taxon>Bacteria</taxon>
        <taxon>Pseudomonadati</taxon>
        <taxon>Pseudomonadota</taxon>
        <taxon>Alphaproteobacteria</taxon>
        <taxon>Hyphomicrobiales</taxon>
        <taxon>Rhizobiaceae</taxon>
        <taxon>Rhizobium/Agrobacterium group</taxon>
        <taxon>Agrobacterium</taxon>
        <taxon>Agrobacterium tumefaciens complex</taxon>
    </lineage>
</organism>
<evidence type="ECO:0000313" key="3">
    <source>
        <dbReference type="Proteomes" id="UP000298579"/>
    </source>
</evidence>
<dbReference type="Pfam" id="PF18050">
    <property type="entry name" value="Cyclophil_like2"/>
    <property type="match status" value="1"/>
</dbReference>
<sequence length="155" mass="17436">MSIPIKNPSRRHLFAAALAVATVPGAVCGQSDPDNQEPTGVKIRFVFQGHEMTATLYDNPSARDFASMLPLDLEIDDFSSNEKIAYLPRKLSIDGRGPFSNERPYDLCYYVPWGNLAMFYADYKHPGLVRLGRFDGGYEALHKPGKFPLRIERIQ</sequence>
<dbReference type="Proteomes" id="UP000298579">
    <property type="component" value="Plasmid pAtCFBP5877a"/>
</dbReference>
<dbReference type="Gene3D" id="2.40.100.20">
    <property type="match status" value="1"/>
</dbReference>